<evidence type="ECO:0000313" key="11">
    <source>
        <dbReference type="Proteomes" id="UP000199225"/>
    </source>
</evidence>
<dbReference type="GO" id="GO:0005829">
    <property type="term" value="C:cytosol"/>
    <property type="evidence" value="ECO:0007669"/>
    <property type="project" value="TreeGrafter"/>
</dbReference>
<dbReference type="STRING" id="86666.SAMN04490247_0111"/>
<keyword evidence="3 8" id="KW-0699">rRNA-binding</keyword>
<evidence type="ECO:0000256" key="8">
    <source>
        <dbReference type="HAMAP-Rule" id="MF_00500"/>
    </source>
</evidence>
<gene>
    <name evidence="8" type="primary">rpsT</name>
    <name evidence="10" type="ORF">SAMN04490247_0111</name>
</gene>
<dbReference type="GO" id="GO:0070181">
    <property type="term" value="F:small ribosomal subunit rRNA binding"/>
    <property type="evidence" value="ECO:0007669"/>
    <property type="project" value="TreeGrafter"/>
</dbReference>
<keyword evidence="5 8" id="KW-0689">Ribosomal protein</keyword>
<dbReference type="RefSeq" id="WP_093190747.1">
    <property type="nucleotide sequence ID" value="NZ_FNEV01000001.1"/>
</dbReference>
<dbReference type="NCBIfam" id="TIGR00029">
    <property type="entry name" value="S20"/>
    <property type="match status" value="1"/>
</dbReference>
<dbReference type="InterPro" id="IPR002583">
    <property type="entry name" value="Ribosomal_bS20"/>
</dbReference>
<dbReference type="InterPro" id="IPR036510">
    <property type="entry name" value="Ribosomal_bS20_sf"/>
</dbReference>
<keyword evidence="6 8" id="KW-0687">Ribonucleoprotein</keyword>
<dbReference type="GO" id="GO:0003735">
    <property type="term" value="F:structural constituent of ribosome"/>
    <property type="evidence" value="ECO:0007669"/>
    <property type="project" value="InterPro"/>
</dbReference>
<protein>
    <recommendedName>
        <fullName evidence="7 8">Small ribosomal subunit protein bS20</fullName>
    </recommendedName>
</protein>
<evidence type="ECO:0000256" key="9">
    <source>
        <dbReference type="SAM" id="MobiDB-lite"/>
    </source>
</evidence>
<evidence type="ECO:0000256" key="6">
    <source>
        <dbReference type="ARBA" id="ARBA00023274"/>
    </source>
</evidence>
<dbReference type="GO" id="GO:0015935">
    <property type="term" value="C:small ribosomal subunit"/>
    <property type="evidence" value="ECO:0007669"/>
    <property type="project" value="TreeGrafter"/>
</dbReference>
<reference evidence="11" key="1">
    <citation type="submission" date="2016-10" db="EMBL/GenBank/DDBJ databases">
        <authorList>
            <person name="Varghese N."/>
            <person name="Submissions S."/>
        </authorList>
    </citation>
    <scope>NUCLEOTIDE SEQUENCE [LARGE SCALE GENOMIC DNA]</scope>
    <source>
        <strain evidence="11">DSM 4771</strain>
    </source>
</reference>
<organism evidence="10 11">
    <name type="scientific">Salimicrobium halophilum</name>
    <dbReference type="NCBI Taxonomy" id="86666"/>
    <lineage>
        <taxon>Bacteria</taxon>
        <taxon>Bacillati</taxon>
        <taxon>Bacillota</taxon>
        <taxon>Bacilli</taxon>
        <taxon>Bacillales</taxon>
        <taxon>Bacillaceae</taxon>
        <taxon>Salimicrobium</taxon>
    </lineage>
</organism>
<proteinExistence type="inferred from homology"/>
<sequence>MANLKQSKKRVRVNEEARELNAAFKSDMRTAIKRVEKLAASNDQNAGEALTAAVQKIDKAVKRGAIHENNGNRKKSRLTKLVQNA</sequence>
<keyword evidence="4 8" id="KW-0694">RNA-binding</keyword>
<accession>A0A1G8PP40</accession>
<evidence type="ECO:0000256" key="5">
    <source>
        <dbReference type="ARBA" id="ARBA00022980"/>
    </source>
</evidence>
<dbReference type="Pfam" id="PF01649">
    <property type="entry name" value="Ribosomal_S20p"/>
    <property type="match status" value="1"/>
</dbReference>
<keyword evidence="11" id="KW-1185">Reference proteome</keyword>
<evidence type="ECO:0000256" key="4">
    <source>
        <dbReference type="ARBA" id="ARBA00022884"/>
    </source>
</evidence>
<dbReference type="EMBL" id="FNEV01000001">
    <property type="protein sequence ID" value="SDI94271.1"/>
    <property type="molecule type" value="Genomic_DNA"/>
</dbReference>
<dbReference type="GO" id="GO:0006412">
    <property type="term" value="P:translation"/>
    <property type="evidence" value="ECO:0007669"/>
    <property type="project" value="UniProtKB-UniRule"/>
</dbReference>
<dbReference type="AlphaFoldDB" id="A0A1G8PP40"/>
<dbReference type="Gene3D" id="1.20.58.110">
    <property type="entry name" value="Ribosomal protein S20"/>
    <property type="match status" value="1"/>
</dbReference>
<dbReference type="PANTHER" id="PTHR33398">
    <property type="entry name" value="30S RIBOSOMAL PROTEIN S20"/>
    <property type="match status" value="1"/>
</dbReference>
<feature type="region of interest" description="Disordered" evidence="9">
    <location>
        <begin position="64"/>
        <end position="85"/>
    </location>
</feature>
<comment type="function">
    <text evidence="1 8">Binds directly to 16S ribosomal RNA.</text>
</comment>
<evidence type="ECO:0000256" key="7">
    <source>
        <dbReference type="ARBA" id="ARBA00035136"/>
    </source>
</evidence>
<dbReference type="OrthoDB" id="9808392at2"/>
<dbReference type="HAMAP" id="MF_00500">
    <property type="entry name" value="Ribosomal_bS20"/>
    <property type="match status" value="1"/>
</dbReference>
<evidence type="ECO:0000256" key="3">
    <source>
        <dbReference type="ARBA" id="ARBA00022730"/>
    </source>
</evidence>
<name>A0A1G8PP40_9BACI</name>
<evidence type="ECO:0000256" key="2">
    <source>
        <dbReference type="ARBA" id="ARBA00007634"/>
    </source>
</evidence>
<dbReference type="SUPFAM" id="SSF46992">
    <property type="entry name" value="Ribosomal protein S20"/>
    <property type="match status" value="1"/>
</dbReference>
<dbReference type="FunFam" id="1.20.58.110:FF:000001">
    <property type="entry name" value="30S ribosomal protein S20"/>
    <property type="match status" value="1"/>
</dbReference>
<dbReference type="Proteomes" id="UP000199225">
    <property type="component" value="Unassembled WGS sequence"/>
</dbReference>
<evidence type="ECO:0000313" key="10">
    <source>
        <dbReference type="EMBL" id="SDI94271.1"/>
    </source>
</evidence>
<dbReference type="PANTHER" id="PTHR33398:SF1">
    <property type="entry name" value="SMALL RIBOSOMAL SUBUNIT PROTEIN BS20C"/>
    <property type="match status" value="1"/>
</dbReference>
<evidence type="ECO:0000256" key="1">
    <source>
        <dbReference type="ARBA" id="ARBA00003134"/>
    </source>
</evidence>
<comment type="similarity">
    <text evidence="2 8">Belongs to the bacterial ribosomal protein bS20 family.</text>
</comment>